<comment type="caution">
    <text evidence="1">The sequence shown here is derived from an EMBL/GenBank/DDBJ whole genome shotgun (WGS) entry which is preliminary data.</text>
</comment>
<organism evidence="1 2">
    <name type="scientific">Rhizophagus clarus</name>
    <dbReference type="NCBI Taxonomy" id="94130"/>
    <lineage>
        <taxon>Eukaryota</taxon>
        <taxon>Fungi</taxon>
        <taxon>Fungi incertae sedis</taxon>
        <taxon>Mucoromycota</taxon>
        <taxon>Glomeromycotina</taxon>
        <taxon>Glomeromycetes</taxon>
        <taxon>Glomerales</taxon>
        <taxon>Glomeraceae</taxon>
        <taxon>Rhizophagus</taxon>
    </lineage>
</organism>
<gene>
    <name evidence="1" type="ORF">RCL2_000892100</name>
</gene>
<name>A0A8H3L9T0_9GLOM</name>
<sequence length="175" mass="20331">MSYRCENCNDIDFTTLCSAIWLDGPLKFDDNCDNDDSYDKEYKRKSNEKVTLKCLDNSQNNINEFLNEIETGFINNVFCNMKIYGISQNPSTKDYVIVLEDCYCEKCGSRYTYSDFRNKWSPNVKVALKCLYNSQNITNEFLNELGAYSFDINNSILKVYGISQNPVTKDYIMVL</sequence>
<accession>A0A8H3L9T0</accession>
<dbReference type="EMBL" id="BLAL01000058">
    <property type="protein sequence ID" value="GES81676.1"/>
    <property type="molecule type" value="Genomic_DNA"/>
</dbReference>
<evidence type="ECO:0000313" key="2">
    <source>
        <dbReference type="Proteomes" id="UP000615446"/>
    </source>
</evidence>
<dbReference type="GO" id="GO:0016301">
    <property type="term" value="F:kinase activity"/>
    <property type="evidence" value="ECO:0007669"/>
    <property type="project" value="UniProtKB-KW"/>
</dbReference>
<dbReference type="AlphaFoldDB" id="A0A8H3L9T0"/>
<dbReference type="Proteomes" id="UP000615446">
    <property type="component" value="Unassembled WGS sequence"/>
</dbReference>
<protein>
    <submittedName>
        <fullName evidence="1">Kinase-like domain-containing protein</fullName>
    </submittedName>
</protein>
<keyword evidence="1" id="KW-0808">Transferase</keyword>
<keyword evidence="1" id="KW-0418">Kinase</keyword>
<proteinExistence type="predicted"/>
<evidence type="ECO:0000313" key="1">
    <source>
        <dbReference type="EMBL" id="GES81676.1"/>
    </source>
</evidence>
<dbReference type="OrthoDB" id="2441719at2759"/>
<reference evidence="1" key="1">
    <citation type="submission" date="2019-10" db="EMBL/GenBank/DDBJ databases">
        <title>Conservation and host-specific expression of non-tandemly repeated heterogenous ribosome RNA gene in arbuscular mycorrhizal fungi.</title>
        <authorList>
            <person name="Maeda T."/>
            <person name="Kobayashi Y."/>
            <person name="Nakagawa T."/>
            <person name="Ezawa T."/>
            <person name="Yamaguchi K."/>
            <person name="Bino T."/>
            <person name="Nishimoto Y."/>
            <person name="Shigenobu S."/>
            <person name="Kawaguchi M."/>
        </authorList>
    </citation>
    <scope>NUCLEOTIDE SEQUENCE</scope>
    <source>
        <strain evidence="1">HR1</strain>
    </source>
</reference>